<keyword evidence="4 5" id="KW-0648">Protein biosynthesis</keyword>
<feature type="compositionally biased region" description="Basic and acidic residues" evidence="6">
    <location>
        <begin position="395"/>
        <end position="418"/>
    </location>
</feature>
<feature type="region of interest" description="Disordered" evidence="6">
    <location>
        <begin position="395"/>
        <end position="446"/>
    </location>
</feature>
<dbReference type="SUPFAM" id="SSF48371">
    <property type="entry name" value="ARM repeat"/>
    <property type="match status" value="1"/>
</dbReference>
<name>A0A6A6UCU4_9PEZI</name>
<evidence type="ECO:0000256" key="5">
    <source>
        <dbReference type="HAMAP-Rule" id="MF_03012"/>
    </source>
</evidence>
<dbReference type="GO" id="GO:0001732">
    <property type="term" value="P:formation of cytoplasmic translation initiation complex"/>
    <property type="evidence" value="ECO:0007669"/>
    <property type="project" value="UniProtKB-UniRule"/>
</dbReference>
<dbReference type="Pfam" id="PF01399">
    <property type="entry name" value="PCI"/>
    <property type="match status" value="1"/>
</dbReference>
<protein>
    <recommendedName>
        <fullName evidence="5">Eukaryotic translation initiation factor 3 subunit M</fullName>
        <shortName evidence="5">eIF3m</shortName>
    </recommendedName>
</protein>
<feature type="domain" description="PCI" evidence="7">
    <location>
        <begin position="188"/>
        <end position="357"/>
    </location>
</feature>
<keyword evidence="9" id="KW-1185">Reference proteome</keyword>
<proteinExistence type="inferred from homology"/>
<evidence type="ECO:0000256" key="3">
    <source>
        <dbReference type="ARBA" id="ARBA00022540"/>
    </source>
</evidence>
<comment type="subcellular location">
    <subcellularLocation>
        <location evidence="5">Cytoplasm</location>
    </subcellularLocation>
</comment>
<keyword evidence="3 5" id="KW-0396">Initiation factor</keyword>
<dbReference type="Pfam" id="PF18005">
    <property type="entry name" value="eIF3m_C_helix"/>
    <property type="match status" value="1"/>
</dbReference>
<keyword evidence="2 5" id="KW-0963">Cytoplasm</keyword>
<dbReference type="PANTHER" id="PTHR15350">
    <property type="entry name" value="COP9 SIGNALOSOME COMPLEX SUBUNIT 7/DENDRITIC CELL PROTEIN GA17"/>
    <property type="match status" value="1"/>
</dbReference>
<dbReference type="InterPro" id="IPR016024">
    <property type="entry name" value="ARM-type_fold"/>
</dbReference>
<evidence type="ECO:0000313" key="8">
    <source>
        <dbReference type="EMBL" id="KAF2669690.1"/>
    </source>
</evidence>
<evidence type="ECO:0000259" key="7">
    <source>
        <dbReference type="PROSITE" id="PS50250"/>
    </source>
</evidence>
<evidence type="ECO:0000256" key="6">
    <source>
        <dbReference type="SAM" id="MobiDB-lite"/>
    </source>
</evidence>
<dbReference type="SMART" id="SM00088">
    <property type="entry name" value="PINT"/>
    <property type="match status" value="1"/>
</dbReference>
<dbReference type="InterPro" id="IPR000717">
    <property type="entry name" value="PCI_dom"/>
</dbReference>
<dbReference type="AlphaFoldDB" id="A0A6A6UCU4"/>
<dbReference type="Proteomes" id="UP000799302">
    <property type="component" value="Unassembled WGS sequence"/>
</dbReference>
<dbReference type="InterPro" id="IPR040750">
    <property type="entry name" value="eIF3m_C_helix"/>
</dbReference>
<dbReference type="HAMAP" id="MF_03012">
    <property type="entry name" value="eIF3m"/>
    <property type="match status" value="1"/>
</dbReference>
<feature type="compositionally biased region" description="Pro residues" evidence="6">
    <location>
        <begin position="437"/>
        <end position="446"/>
    </location>
</feature>
<dbReference type="GO" id="GO:0003743">
    <property type="term" value="F:translation initiation factor activity"/>
    <property type="evidence" value="ECO:0007669"/>
    <property type="project" value="UniProtKB-UniRule"/>
</dbReference>
<evidence type="ECO:0000256" key="1">
    <source>
        <dbReference type="ARBA" id="ARBA00008482"/>
    </source>
</evidence>
<sequence length="446" mass="50787">MAVSTNTLLIEGPFEELADELAQFIDEQKKEGDEKIQPAVQKLLEDGKKEDALKKLVSQAVVLNSAPEKTIIPAYNLLLHIVRQAPNPTMFYSKICGNLSQPMPGQQHGSGLALTVLETMFNIIPADDDARFHVFMAILSVIKNTNNYDALRPQLDSLKEWLAAWDIDEEDQRKLYLTIADIAKESGEDEDSYQNIIKALRTFSADDSSSKEARDLALSALKTSLQSPTHFDFHDLTTLDAVQALRKSDAIYFELLELFTTDTYEDLADFQDEHDGWLDAEKFDKELLTRKIRLLTLASIAASTGQKRELPYSQIAKALMIKEEDVEMWVIDVIRSGLVEGKLSQLDKTFLIHRSTYRIFGENQWREIAARLDMWRNSLSSVLKNVRAEREAFRVQKEQEKKEADTKERDREGRRDGGRGGFRGRNMPIREQQKPVDLPPIDPEAD</sequence>
<evidence type="ECO:0000313" key="9">
    <source>
        <dbReference type="Proteomes" id="UP000799302"/>
    </source>
</evidence>
<dbReference type="GO" id="GO:0071541">
    <property type="term" value="C:eukaryotic translation initiation factor 3 complex, eIF3m"/>
    <property type="evidence" value="ECO:0007669"/>
    <property type="project" value="UniProtKB-UniRule"/>
</dbReference>
<evidence type="ECO:0000256" key="4">
    <source>
        <dbReference type="ARBA" id="ARBA00022917"/>
    </source>
</evidence>
<dbReference type="GO" id="GO:0033290">
    <property type="term" value="C:eukaryotic 48S preinitiation complex"/>
    <property type="evidence" value="ECO:0007669"/>
    <property type="project" value="UniProtKB-UniRule"/>
</dbReference>
<dbReference type="PANTHER" id="PTHR15350:SF2">
    <property type="entry name" value="EUKARYOTIC TRANSLATION INITIATION FACTOR 3 SUBUNIT M"/>
    <property type="match status" value="1"/>
</dbReference>
<dbReference type="GO" id="GO:0016282">
    <property type="term" value="C:eukaryotic 43S preinitiation complex"/>
    <property type="evidence" value="ECO:0007669"/>
    <property type="project" value="UniProtKB-UniRule"/>
</dbReference>
<comment type="function">
    <text evidence="5">Component of the eukaryotic translation initiation factor 3 (eIF-3) complex, which is involved in protein synthesis of a specialized repertoire of mRNAs and, together with other initiation factors, stimulates binding of mRNA and methionyl-tRNAi to the 40S ribosome. The eIF-3 complex specifically targets and initiates translation of a subset of mRNAs involved in cell proliferation.</text>
</comment>
<comment type="subunit">
    <text evidence="5">Component of the eukaryotic translation initiation factor 3 (eIF-3) complex.</text>
</comment>
<comment type="similarity">
    <text evidence="5">Belongs to the eIF-3 subunit M family.</text>
</comment>
<dbReference type="OrthoDB" id="10267031at2759"/>
<organism evidence="8 9">
    <name type="scientific">Microthyrium microscopicum</name>
    <dbReference type="NCBI Taxonomy" id="703497"/>
    <lineage>
        <taxon>Eukaryota</taxon>
        <taxon>Fungi</taxon>
        <taxon>Dikarya</taxon>
        <taxon>Ascomycota</taxon>
        <taxon>Pezizomycotina</taxon>
        <taxon>Dothideomycetes</taxon>
        <taxon>Dothideomycetes incertae sedis</taxon>
        <taxon>Microthyriales</taxon>
        <taxon>Microthyriaceae</taxon>
        <taxon>Microthyrium</taxon>
    </lineage>
</organism>
<dbReference type="EMBL" id="MU004235">
    <property type="protein sequence ID" value="KAF2669690.1"/>
    <property type="molecule type" value="Genomic_DNA"/>
</dbReference>
<comment type="similarity">
    <text evidence="1">Belongs to the CSN7/EIF3M family. CSN7 subfamily.</text>
</comment>
<dbReference type="InterPro" id="IPR045237">
    <property type="entry name" value="COPS7/eIF3m"/>
</dbReference>
<accession>A0A6A6UCU4</accession>
<evidence type="ECO:0000256" key="2">
    <source>
        <dbReference type="ARBA" id="ARBA00022490"/>
    </source>
</evidence>
<gene>
    <name evidence="8" type="ORF">BT63DRAFT_388029</name>
</gene>
<reference evidence="8" key="1">
    <citation type="journal article" date="2020" name="Stud. Mycol.">
        <title>101 Dothideomycetes genomes: a test case for predicting lifestyles and emergence of pathogens.</title>
        <authorList>
            <person name="Haridas S."/>
            <person name="Albert R."/>
            <person name="Binder M."/>
            <person name="Bloem J."/>
            <person name="Labutti K."/>
            <person name="Salamov A."/>
            <person name="Andreopoulos B."/>
            <person name="Baker S."/>
            <person name="Barry K."/>
            <person name="Bills G."/>
            <person name="Bluhm B."/>
            <person name="Cannon C."/>
            <person name="Castanera R."/>
            <person name="Culley D."/>
            <person name="Daum C."/>
            <person name="Ezra D."/>
            <person name="Gonzalez J."/>
            <person name="Henrissat B."/>
            <person name="Kuo A."/>
            <person name="Liang C."/>
            <person name="Lipzen A."/>
            <person name="Lutzoni F."/>
            <person name="Magnuson J."/>
            <person name="Mondo S."/>
            <person name="Nolan M."/>
            <person name="Ohm R."/>
            <person name="Pangilinan J."/>
            <person name="Park H.-J."/>
            <person name="Ramirez L."/>
            <person name="Alfaro M."/>
            <person name="Sun H."/>
            <person name="Tritt A."/>
            <person name="Yoshinaga Y."/>
            <person name="Zwiers L.-H."/>
            <person name="Turgeon B."/>
            <person name="Goodwin S."/>
            <person name="Spatafora J."/>
            <person name="Crous P."/>
            <person name="Grigoriev I."/>
        </authorList>
    </citation>
    <scope>NUCLEOTIDE SEQUENCE</scope>
    <source>
        <strain evidence="8">CBS 115976</strain>
    </source>
</reference>
<dbReference type="PROSITE" id="PS50250">
    <property type="entry name" value="PCI"/>
    <property type="match status" value="1"/>
</dbReference>
<dbReference type="InterPro" id="IPR027528">
    <property type="entry name" value="eIF3m"/>
</dbReference>